<protein>
    <submittedName>
        <fullName evidence="1">Uncharacterized protein</fullName>
    </submittedName>
</protein>
<reference evidence="1 2" key="1">
    <citation type="journal article" date="2013" name="PLoS Genet.">
        <title>The genome and development-dependent transcriptomes of Pyronema confluens: a window into fungal evolution.</title>
        <authorList>
            <person name="Traeger S."/>
            <person name="Altegoer F."/>
            <person name="Freitag M."/>
            <person name="Gabaldon T."/>
            <person name="Kempken F."/>
            <person name="Kumar A."/>
            <person name="Marcet-Houben M."/>
            <person name="Poggeler S."/>
            <person name="Stajich J.E."/>
            <person name="Nowrousian M."/>
        </authorList>
    </citation>
    <scope>NUCLEOTIDE SEQUENCE [LARGE SCALE GENOMIC DNA]</scope>
    <source>
        <strain evidence="2">CBS 100304</strain>
        <tissue evidence="1">Vegetative mycelium</tissue>
    </source>
</reference>
<keyword evidence="2" id="KW-1185">Reference proteome</keyword>
<proteinExistence type="predicted"/>
<organism evidence="1 2">
    <name type="scientific">Pyronema omphalodes (strain CBS 100304)</name>
    <name type="common">Pyronema confluens</name>
    <dbReference type="NCBI Taxonomy" id="1076935"/>
    <lineage>
        <taxon>Eukaryota</taxon>
        <taxon>Fungi</taxon>
        <taxon>Dikarya</taxon>
        <taxon>Ascomycota</taxon>
        <taxon>Pezizomycotina</taxon>
        <taxon>Pezizomycetes</taxon>
        <taxon>Pezizales</taxon>
        <taxon>Pyronemataceae</taxon>
        <taxon>Pyronema</taxon>
    </lineage>
</organism>
<accession>U4LB96</accession>
<dbReference type="EMBL" id="HF935612">
    <property type="protein sequence ID" value="CCX11386.1"/>
    <property type="molecule type" value="Genomic_DNA"/>
</dbReference>
<evidence type="ECO:0000313" key="2">
    <source>
        <dbReference type="Proteomes" id="UP000018144"/>
    </source>
</evidence>
<sequence length="18" mass="2059">MCDLTLIMLGFKLVYKLG</sequence>
<dbReference type="Proteomes" id="UP000018144">
    <property type="component" value="Unassembled WGS sequence"/>
</dbReference>
<dbReference type="AlphaFoldDB" id="U4LB96"/>
<gene>
    <name evidence="1" type="ORF">PCON_10980</name>
</gene>
<evidence type="ECO:0000313" key="1">
    <source>
        <dbReference type="EMBL" id="CCX11386.1"/>
    </source>
</evidence>
<name>U4LB96_PYROM</name>